<dbReference type="OrthoDB" id="4368996at2759"/>
<keyword evidence="2" id="KW-1185">Reference proteome</keyword>
<evidence type="ECO:0000313" key="2">
    <source>
        <dbReference type="Proteomes" id="UP001146351"/>
    </source>
</evidence>
<accession>A0A9W9IE45</accession>
<sequence>MSHSWLQRRGSQIAKWIDDQSEPDCPILPSTLTYEQIKRDSNLVEEDVRPPRDISHMPETIRQGRKYKFISASYGHSTWSGTIGANVIIIETITRDELITTQPRTSDLSLALYTKDHPIESLRYVFVTTIMNQQTRTYLEQVHEIDPDLPKFRSCEYGTREYEEILGTRIGRTVGYIILGGFKRGSHRIARILTWTVGRSFDLRFDIEPGSSSK</sequence>
<dbReference type="Proteomes" id="UP001146351">
    <property type="component" value="Unassembled WGS sequence"/>
</dbReference>
<protein>
    <submittedName>
        <fullName evidence="1">Uncharacterized protein</fullName>
    </submittedName>
</protein>
<reference evidence="1" key="2">
    <citation type="journal article" date="2023" name="IMA Fungus">
        <title>Comparative genomic study of the Penicillium genus elucidates a diverse pangenome and 15 lateral gene transfer events.</title>
        <authorList>
            <person name="Petersen C."/>
            <person name="Sorensen T."/>
            <person name="Nielsen M.R."/>
            <person name="Sondergaard T.E."/>
            <person name="Sorensen J.L."/>
            <person name="Fitzpatrick D.A."/>
            <person name="Frisvad J.C."/>
            <person name="Nielsen K.L."/>
        </authorList>
    </citation>
    <scope>NUCLEOTIDE SEQUENCE</scope>
    <source>
        <strain evidence="1">IBT 21917</strain>
    </source>
</reference>
<organism evidence="1 2">
    <name type="scientific">Penicillium capsulatum</name>
    <dbReference type="NCBI Taxonomy" id="69766"/>
    <lineage>
        <taxon>Eukaryota</taxon>
        <taxon>Fungi</taxon>
        <taxon>Dikarya</taxon>
        <taxon>Ascomycota</taxon>
        <taxon>Pezizomycotina</taxon>
        <taxon>Eurotiomycetes</taxon>
        <taxon>Eurotiomycetidae</taxon>
        <taxon>Eurotiales</taxon>
        <taxon>Aspergillaceae</taxon>
        <taxon>Penicillium</taxon>
    </lineage>
</organism>
<name>A0A9W9IE45_9EURO</name>
<comment type="caution">
    <text evidence="1">The sequence shown here is derived from an EMBL/GenBank/DDBJ whole genome shotgun (WGS) entry which is preliminary data.</text>
</comment>
<dbReference type="EMBL" id="JAPQKO010000003">
    <property type="protein sequence ID" value="KAJ5173257.1"/>
    <property type="molecule type" value="Genomic_DNA"/>
</dbReference>
<reference evidence="1" key="1">
    <citation type="submission" date="2022-11" db="EMBL/GenBank/DDBJ databases">
        <authorList>
            <person name="Petersen C."/>
        </authorList>
    </citation>
    <scope>NUCLEOTIDE SEQUENCE</scope>
    <source>
        <strain evidence="1">IBT 21917</strain>
    </source>
</reference>
<evidence type="ECO:0000313" key="1">
    <source>
        <dbReference type="EMBL" id="KAJ5173257.1"/>
    </source>
</evidence>
<gene>
    <name evidence="1" type="ORF">N7492_005850</name>
</gene>
<dbReference type="AlphaFoldDB" id="A0A9W9IE45"/>
<proteinExistence type="predicted"/>